<reference evidence="18 19" key="1">
    <citation type="submission" date="2016-02" db="EMBL/GenBank/DDBJ databases">
        <authorList>
            <person name="Wen L."/>
            <person name="He K."/>
            <person name="Yang H."/>
        </authorList>
    </citation>
    <scope>NUCLEOTIDE SEQUENCE [LARGE SCALE GENOMIC DNA]</scope>
    <source>
        <strain evidence="18 19">CV58</strain>
    </source>
</reference>
<keyword evidence="10" id="KW-0238">DNA-binding</keyword>
<dbReference type="SUPFAM" id="SSF53098">
    <property type="entry name" value="Ribonuclease H-like"/>
    <property type="match status" value="1"/>
</dbReference>
<evidence type="ECO:0000256" key="6">
    <source>
        <dbReference type="ARBA" id="ARBA00022763"/>
    </source>
</evidence>
<dbReference type="InterPro" id="IPR022894">
    <property type="entry name" value="Oligoribonuclease"/>
</dbReference>
<dbReference type="InterPro" id="IPR023607">
    <property type="entry name" value="Exodeoxyribonuclease_I"/>
</dbReference>
<name>A0A139SXG8_9GAMM</name>
<keyword evidence="6 13" id="KW-0227">DNA damage</keyword>
<comment type="catalytic activity">
    <reaction evidence="1 13">
        <text>Exonucleolytic cleavage in the 3'- to 5'-direction to yield nucleoside 5'-phosphates.</text>
        <dbReference type="EC" id="3.1.11.1"/>
    </reaction>
</comment>
<evidence type="ECO:0000259" key="16">
    <source>
        <dbReference type="PROSITE" id="PS51784"/>
    </source>
</evidence>
<feature type="domain" description="ExoI C-terminal" evidence="17">
    <location>
        <begin position="351"/>
        <end position="471"/>
    </location>
</feature>
<dbReference type="CDD" id="cd06138">
    <property type="entry name" value="ExoI_N"/>
    <property type="match status" value="1"/>
</dbReference>
<dbReference type="EC" id="3.1.11.1" evidence="2 13"/>
<dbReference type="EMBL" id="LSZO01000044">
    <property type="protein sequence ID" value="KXU39102.1"/>
    <property type="molecule type" value="Genomic_DNA"/>
</dbReference>
<feature type="binding site" evidence="14">
    <location>
        <position position="158"/>
    </location>
    <ligand>
        <name>substrate</name>
    </ligand>
</feature>
<keyword evidence="9 15" id="KW-0460">Magnesium</keyword>
<proteinExistence type="predicted"/>
<dbReference type="PANTHER" id="PTHR11046:SF11">
    <property type="entry name" value="EXODEOXYRIBONUCLEASE I"/>
    <property type="match status" value="1"/>
</dbReference>
<sequence>MPCSLLWYDYETTGIDPRRDRPLQVAAIRTDEAFNEIGEPLNLYCQLADDILPHPKACLVTGISPEQLKEQGLPEAEFIQKLHEQMAVPGTCTAGYNNLRFDDELTRHSLWRNFYDPYAREWQNGNSRWDLIDLLRAAYALRPQGIEWPEEDGQVSLRLELISAANGLLHSQAHDALSDVRATIELARLIKQKQPKLYDYCYRLRSKHEVQRQIKLLQPMLHVSGRFAAQRHYLAAVLPLAWHPHNRNALIVYDLHYDPTPLLHEEVDTLKQRLYTKRVDLIEGQLPLALKLLHINRCPLVAPLSVLREQDHQRLQLDMTCYQQRAAELIQTQSIWQDKLQTLYSEELKNSSQDPEQQLYGGFLSQADRHLCEQIRRMEPAQLAGHYLPFKDERLQKLLFRYRARNFPQSLTEDEKQQWQRFCQNRLSLDEYGAPNTLADFRSALNSSWEAASEMQQSLLLKWQSYVDSLAARFCL</sequence>
<evidence type="ECO:0000256" key="12">
    <source>
        <dbReference type="ARBA" id="ARBA00046792"/>
    </source>
</evidence>
<feature type="binding site" evidence="15">
    <location>
        <position position="179"/>
    </location>
    <ligand>
        <name>Mg(2+)</name>
        <dbReference type="ChEBI" id="CHEBI:18420"/>
        <label>2</label>
    </ligand>
</feature>
<evidence type="ECO:0000256" key="10">
    <source>
        <dbReference type="ARBA" id="ARBA00023125"/>
    </source>
</evidence>
<dbReference type="GO" id="GO:0003677">
    <property type="term" value="F:DNA binding"/>
    <property type="evidence" value="ECO:0007669"/>
    <property type="project" value="UniProtKB-KW"/>
</dbReference>
<evidence type="ECO:0000256" key="15">
    <source>
        <dbReference type="PIRSR" id="PIRSR000977-2"/>
    </source>
</evidence>
<comment type="subunit">
    <text evidence="12">Monomer. Interacts with ssb (via C-terminus); this interaction stimulates the exonuclease activity by recruiting the enzyme to its substrate.</text>
</comment>
<evidence type="ECO:0000256" key="7">
    <source>
        <dbReference type="ARBA" id="ARBA00022801"/>
    </source>
</evidence>
<dbReference type="AlphaFoldDB" id="A0A139SXG8"/>
<dbReference type="Pfam" id="PF00929">
    <property type="entry name" value="RNase_T"/>
    <property type="match status" value="1"/>
</dbReference>
<dbReference type="FunFam" id="3.30.1520.20:FF:000001">
    <property type="entry name" value="Exodeoxyribonuclease I"/>
    <property type="match status" value="1"/>
</dbReference>
<dbReference type="PROSITE" id="PS51784">
    <property type="entry name" value="EXOI_SH3"/>
    <property type="match status" value="1"/>
</dbReference>
<dbReference type="SMART" id="SM00479">
    <property type="entry name" value="EXOIII"/>
    <property type="match status" value="1"/>
</dbReference>
<keyword evidence="5 15" id="KW-0479">Metal-binding</keyword>
<keyword evidence="7 13" id="KW-0378">Hydrolase</keyword>
<evidence type="ECO:0000313" key="18">
    <source>
        <dbReference type="EMBL" id="KXU39102.1"/>
    </source>
</evidence>
<dbReference type="GO" id="GO:0008310">
    <property type="term" value="F:single-stranded DNA 3'-5' DNA exonuclease activity"/>
    <property type="evidence" value="ECO:0007669"/>
    <property type="project" value="UniProtKB-EC"/>
</dbReference>
<dbReference type="GO" id="GO:0000175">
    <property type="term" value="F:3'-5'-RNA exonuclease activity"/>
    <property type="evidence" value="ECO:0007669"/>
    <property type="project" value="InterPro"/>
</dbReference>
<dbReference type="Pfam" id="PF26016">
    <property type="entry name" value="ExoI_C"/>
    <property type="match status" value="1"/>
</dbReference>
<dbReference type="InterPro" id="IPR013520">
    <property type="entry name" value="Ribonucl_H"/>
</dbReference>
<dbReference type="InterPro" id="IPR012337">
    <property type="entry name" value="RNaseH-like_sf"/>
</dbReference>
<feature type="binding site" evidence="15">
    <location>
        <position position="9"/>
    </location>
    <ligand>
        <name>Mg(2+)</name>
        <dbReference type="ChEBI" id="CHEBI:18420"/>
        <label>1</label>
    </ligand>
</feature>
<dbReference type="Gene3D" id="1.20.1280.70">
    <property type="entry name" value="Exonuclease ExoI, domain 3"/>
    <property type="match status" value="1"/>
</dbReference>
<protein>
    <recommendedName>
        <fullName evidence="3 13">Exodeoxyribonuclease I</fullName>
        <ecNumber evidence="2 13">3.1.11.1</ecNumber>
    </recommendedName>
</protein>
<dbReference type="Gene3D" id="3.30.1520.20">
    <property type="entry name" value="Exonuclease ExoI, domain 2"/>
    <property type="match status" value="1"/>
</dbReference>
<accession>A0A139SXG8</accession>
<dbReference type="PROSITE" id="PS51785">
    <property type="entry name" value="EXOI_C"/>
    <property type="match status" value="1"/>
</dbReference>
<dbReference type="GO" id="GO:0046872">
    <property type="term" value="F:metal ion binding"/>
    <property type="evidence" value="ECO:0007669"/>
    <property type="project" value="UniProtKB-KW"/>
</dbReference>
<dbReference type="Gene3D" id="3.30.420.10">
    <property type="entry name" value="Ribonuclease H-like superfamily/Ribonuclease H"/>
    <property type="match status" value="1"/>
</dbReference>
<dbReference type="PANTHER" id="PTHR11046">
    <property type="entry name" value="OLIGORIBONUCLEASE, MITOCHONDRIAL"/>
    <property type="match status" value="1"/>
</dbReference>
<comment type="cofactor">
    <cofactor evidence="15">
        <name>Mg(2+)</name>
        <dbReference type="ChEBI" id="CHEBI:18420"/>
    </cofactor>
    <text evidence="15">Binds 2 Mg(2+) ions per monomer.</text>
</comment>
<organism evidence="18 19">
    <name type="scientific">Ventosimonas gracilis</name>
    <dbReference type="NCBI Taxonomy" id="1680762"/>
    <lineage>
        <taxon>Bacteria</taxon>
        <taxon>Pseudomonadati</taxon>
        <taxon>Pseudomonadota</taxon>
        <taxon>Gammaproteobacteria</taxon>
        <taxon>Pseudomonadales</taxon>
        <taxon>Ventosimonadaceae</taxon>
        <taxon>Ventosimonas</taxon>
    </lineage>
</organism>
<evidence type="ECO:0000256" key="3">
    <source>
        <dbReference type="ARBA" id="ARBA00019900"/>
    </source>
</evidence>
<feature type="domain" description="ExoI SH3-like" evidence="16">
    <location>
        <begin position="195"/>
        <end position="348"/>
    </location>
</feature>
<evidence type="ECO:0000256" key="11">
    <source>
        <dbReference type="ARBA" id="ARBA00023204"/>
    </source>
</evidence>
<keyword evidence="11 13" id="KW-0234">DNA repair</keyword>
<evidence type="ECO:0000256" key="8">
    <source>
        <dbReference type="ARBA" id="ARBA00022839"/>
    </source>
</evidence>
<dbReference type="Pfam" id="PF08411">
    <property type="entry name" value="ExoI_SH3"/>
    <property type="match status" value="1"/>
</dbReference>
<evidence type="ECO:0000259" key="17">
    <source>
        <dbReference type="PROSITE" id="PS51785"/>
    </source>
</evidence>
<evidence type="ECO:0000256" key="1">
    <source>
        <dbReference type="ARBA" id="ARBA00000563"/>
    </source>
</evidence>
<evidence type="ECO:0000256" key="4">
    <source>
        <dbReference type="ARBA" id="ARBA00022722"/>
    </source>
</evidence>
<dbReference type="NCBIfam" id="NF008746">
    <property type="entry name" value="PRK11779.1"/>
    <property type="match status" value="1"/>
</dbReference>
<evidence type="ECO:0000256" key="13">
    <source>
        <dbReference type="PIRNR" id="PIRNR000977"/>
    </source>
</evidence>
<dbReference type="GO" id="GO:0006281">
    <property type="term" value="P:DNA repair"/>
    <property type="evidence" value="ECO:0007669"/>
    <property type="project" value="UniProtKB-KW"/>
</dbReference>
<evidence type="ECO:0000256" key="9">
    <source>
        <dbReference type="ARBA" id="ARBA00022842"/>
    </source>
</evidence>
<dbReference type="FunFam" id="1.20.1280.70:FF:000001">
    <property type="entry name" value="Exodeoxyribonuclease I"/>
    <property type="match status" value="1"/>
</dbReference>
<dbReference type="InterPro" id="IPR038649">
    <property type="entry name" value="EXOI_SH3_sf"/>
</dbReference>
<keyword evidence="19" id="KW-1185">Reference proteome</keyword>
<dbReference type="InterPro" id="IPR058561">
    <property type="entry name" value="Exonuc_1_C"/>
</dbReference>
<feature type="binding site" evidence="14">
    <location>
        <position position="11"/>
    </location>
    <ligand>
        <name>substrate</name>
    </ligand>
</feature>
<dbReference type="InterPro" id="IPR034747">
    <property type="entry name" value="EXOI_SH3"/>
</dbReference>
<dbReference type="Proteomes" id="UP000072660">
    <property type="component" value="Unassembled WGS sequence"/>
</dbReference>
<feature type="binding site" evidence="15">
    <location>
        <position position="11"/>
    </location>
    <ligand>
        <name>Mg(2+)</name>
        <dbReference type="ChEBI" id="CHEBI:18420"/>
        <label>2</label>
    </ligand>
</feature>
<dbReference type="InterPro" id="IPR036397">
    <property type="entry name" value="RNaseH_sf"/>
</dbReference>
<gene>
    <name evidence="18" type="primary">sbcB</name>
    <name evidence="18" type="ORF">AXE65_10345</name>
</gene>
<keyword evidence="8 13" id="KW-0269">Exonuclease</keyword>
<evidence type="ECO:0000256" key="5">
    <source>
        <dbReference type="ARBA" id="ARBA00022723"/>
    </source>
</evidence>
<evidence type="ECO:0000256" key="2">
    <source>
        <dbReference type="ARBA" id="ARBA00012108"/>
    </source>
</evidence>
<keyword evidence="4 13" id="KW-0540">Nuclease</keyword>
<comment type="caution">
    <text evidence="18">The sequence shown here is derived from an EMBL/GenBank/DDBJ whole genome shotgun (WGS) entry which is preliminary data.</text>
</comment>
<dbReference type="InterPro" id="IPR013620">
    <property type="entry name" value="Exonuc_1_SH3"/>
</dbReference>
<dbReference type="PIRSF" id="PIRSF000977">
    <property type="entry name" value="Exodeoxyribonuclease_I"/>
    <property type="match status" value="1"/>
</dbReference>
<dbReference type="FunFam" id="3.30.420.10:FF:000033">
    <property type="entry name" value="Exodeoxyribonuclease I"/>
    <property type="match status" value="1"/>
</dbReference>
<evidence type="ECO:0000256" key="14">
    <source>
        <dbReference type="PIRSR" id="PIRSR000977-1"/>
    </source>
</evidence>
<evidence type="ECO:0000313" key="19">
    <source>
        <dbReference type="Proteomes" id="UP000072660"/>
    </source>
</evidence>